<dbReference type="NCBIfam" id="NF010109">
    <property type="entry name" value="PRK13582.1"/>
    <property type="match status" value="1"/>
</dbReference>
<dbReference type="STRING" id="45610.AOC03_01510"/>
<dbReference type="SUPFAM" id="SSF56784">
    <property type="entry name" value="HAD-like"/>
    <property type="match status" value="1"/>
</dbReference>
<evidence type="ECO:0000313" key="2">
    <source>
        <dbReference type="Proteomes" id="UP000059847"/>
    </source>
</evidence>
<dbReference type="OrthoDB" id="9801134at2"/>
<dbReference type="KEGG" id="pur:AOC03_01510"/>
<dbReference type="Gene3D" id="3.90.1470.10">
    <property type="entry name" value="thrh gene product, domain 2"/>
    <property type="match status" value="1"/>
</dbReference>
<dbReference type="AlphaFoldDB" id="A0A0M3V8H1"/>
<dbReference type="EMBL" id="CP012678">
    <property type="protein sequence ID" value="ALF58887.1"/>
    <property type="molecule type" value="Genomic_DNA"/>
</dbReference>
<dbReference type="RefSeq" id="WP_062533283.1">
    <property type="nucleotide sequence ID" value="NZ_CP012678.1"/>
</dbReference>
<sequence length="204" mass="23073">MKMVCLDVEGVLFPEVWQAIAAETGITSLELTTRDEPDYNKLMAGRITALNIEGIKFDDLIACATHVDPLPGAAEFLLRLRQRYQVSLVSDSYYEFLQPLGLKLTMPAIYCHNLIRAEDGTVQGWKPRLIDQKPKCVQAFQNLGFEIFAAGDSFNDIGMLDAANCSAFIHAPEHISALRPNIPACKDYKELEYFINQENWYRTH</sequence>
<accession>A0A0M3V8H1</accession>
<name>A0A0M3V8H1_9GAMM</name>
<keyword evidence="2" id="KW-1185">Reference proteome</keyword>
<evidence type="ECO:0008006" key="3">
    <source>
        <dbReference type="Google" id="ProtNLM"/>
    </source>
</evidence>
<evidence type="ECO:0000313" key="1">
    <source>
        <dbReference type="EMBL" id="ALF58887.1"/>
    </source>
</evidence>
<dbReference type="InterPro" id="IPR036412">
    <property type="entry name" value="HAD-like_sf"/>
</dbReference>
<dbReference type="InterPro" id="IPR023214">
    <property type="entry name" value="HAD_sf"/>
</dbReference>
<dbReference type="Gene3D" id="3.40.50.1000">
    <property type="entry name" value="HAD superfamily/HAD-like"/>
    <property type="match status" value="1"/>
</dbReference>
<protein>
    <recommendedName>
        <fullName evidence="3">Phosphoserine phosphatase</fullName>
    </recommendedName>
</protein>
<dbReference type="Pfam" id="PF00702">
    <property type="entry name" value="Hydrolase"/>
    <property type="match status" value="1"/>
</dbReference>
<gene>
    <name evidence="1" type="ORF">AOC03_01510</name>
</gene>
<organism evidence="1 2">
    <name type="scientific">Psychrobacter urativorans</name>
    <dbReference type="NCBI Taxonomy" id="45610"/>
    <lineage>
        <taxon>Bacteria</taxon>
        <taxon>Pseudomonadati</taxon>
        <taxon>Pseudomonadota</taxon>
        <taxon>Gammaproteobacteria</taxon>
        <taxon>Moraxellales</taxon>
        <taxon>Moraxellaceae</taxon>
        <taxon>Psychrobacter</taxon>
    </lineage>
</organism>
<proteinExistence type="predicted"/>
<reference evidence="1 2" key="1">
    <citation type="submission" date="2015-09" db="EMBL/GenBank/DDBJ databases">
        <title>Complete genome of Psychrobacter urativorans R10.10B.</title>
        <authorList>
            <person name="See-Too W.S."/>
            <person name="Chan K.G."/>
        </authorList>
    </citation>
    <scope>NUCLEOTIDE SEQUENCE [LARGE SCALE GENOMIC DNA]</scope>
    <source>
        <strain evidence="1 2">R10.10B</strain>
    </source>
</reference>
<dbReference type="Proteomes" id="UP000059847">
    <property type="component" value="Chromosome"/>
</dbReference>